<dbReference type="PANTHER" id="PTHR11926">
    <property type="entry name" value="GLUCOSYL/GLUCURONOSYL TRANSFERASES"/>
    <property type="match status" value="1"/>
</dbReference>
<accession>A0AAD4ZHY3</accession>
<keyword evidence="3" id="KW-1185">Reference proteome</keyword>
<sequence>MDILITSVPGLEDILRRWDLPGFCRTSNVAADKTLQFVIRQSQGNVRADSLMVNTFEELEAPALYHIRDHIPNTYAIGPLHTHLSSRLASIKETAPIASNSLWEEDRSCMAWLDAQPPKSVLYVSFGSITVTTRDELMEIWYGLVNGGKRFLWVMRPDSVVGEGGEGQAPEELLAGTWERVHGGLGTIRGGLEAPGHWWVLDTQWLENIGEHSGWGANDVLILFC</sequence>
<evidence type="ECO:0000256" key="1">
    <source>
        <dbReference type="ARBA" id="ARBA00009995"/>
    </source>
</evidence>
<dbReference type="GO" id="GO:0080043">
    <property type="term" value="F:quercetin 3-O-glucosyltransferase activity"/>
    <property type="evidence" value="ECO:0007669"/>
    <property type="project" value="TreeGrafter"/>
</dbReference>
<gene>
    <name evidence="2" type="ORF">L3X38_014388</name>
</gene>
<evidence type="ECO:0008006" key="4">
    <source>
        <dbReference type="Google" id="ProtNLM"/>
    </source>
</evidence>
<dbReference type="SUPFAM" id="SSF53756">
    <property type="entry name" value="UDP-Glycosyltransferase/glycogen phosphorylase"/>
    <property type="match status" value="1"/>
</dbReference>
<comment type="caution">
    <text evidence="2">The sequence shown here is derived from an EMBL/GenBank/DDBJ whole genome shotgun (WGS) entry which is preliminary data.</text>
</comment>
<dbReference type="GO" id="GO:0080044">
    <property type="term" value="F:quercetin 7-O-glucosyltransferase activity"/>
    <property type="evidence" value="ECO:0007669"/>
    <property type="project" value="TreeGrafter"/>
</dbReference>
<evidence type="ECO:0000313" key="2">
    <source>
        <dbReference type="EMBL" id="KAI5346509.1"/>
    </source>
</evidence>
<dbReference type="EMBL" id="JAJFAZ020000002">
    <property type="protein sequence ID" value="KAI5346509.1"/>
    <property type="molecule type" value="Genomic_DNA"/>
</dbReference>
<proteinExistence type="inferred from homology"/>
<dbReference type="Gene3D" id="3.40.50.2000">
    <property type="entry name" value="Glycogen Phosphorylase B"/>
    <property type="match status" value="2"/>
</dbReference>
<protein>
    <recommendedName>
        <fullName evidence="4">UDP-Glycosyltransferase superfamily protein</fullName>
    </recommendedName>
</protein>
<dbReference type="Proteomes" id="UP001054821">
    <property type="component" value="Chromosome 2"/>
</dbReference>
<dbReference type="AlphaFoldDB" id="A0AAD4ZHY3"/>
<reference evidence="2 3" key="1">
    <citation type="journal article" date="2022" name="G3 (Bethesda)">
        <title>Whole-genome sequence and methylome profiling of the almond [Prunus dulcis (Mill.) D.A. Webb] cultivar 'Nonpareil'.</title>
        <authorList>
            <person name="D'Amico-Willman K.M."/>
            <person name="Ouma W.Z."/>
            <person name="Meulia T."/>
            <person name="Sideli G.M."/>
            <person name="Gradziel T.M."/>
            <person name="Fresnedo-Ramirez J."/>
        </authorList>
    </citation>
    <scope>NUCLEOTIDE SEQUENCE [LARGE SCALE GENOMIC DNA]</scope>
    <source>
        <strain evidence="2">Clone GOH B32 T37-40</strain>
    </source>
</reference>
<evidence type="ECO:0000313" key="3">
    <source>
        <dbReference type="Proteomes" id="UP001054821"/>
    </source>
</evidence>
<dbReference type="PANTHER" id="PTHR11926:SF1392">
    <property type="entry name" value="GLYCOSYLTRANSFERASE"/>
    <property type="match status" value="1"/>
</dbReference>
<comment type="similarity">
    <text evidence="1">Belongs to the UDP-glycosyltransferase family.</text>
</comment>
<name>A0AAD4ZHY3_PRUDU</name>
<organism evidence="2 3">
    <name type="scientific">Prunus dulcis</name>
    <name type="common">Almond</name>
    <name type="synonym">Amygdalus dulcis</name>
    <dbReference type="NCBI Taxonomy" id="3755"/>
    <lineage>
        <taxon>Eukaryota</taxon>
        <taxon>Viridiplantae</taxon>
        <taxon>Streptophyta</taxon>
        <taxon>Embryophyta</taxon>
        <taxon>Tracheophyta</taxon>
        <taxon>Spermatophyta</taxon>
        <taxon>Magnoliopsida</taxon>
        <taxon>eudicotyledons</taxon>
        <taxon>Gunneridae</taxon>
        <taxon>Pentapetalae</taxon>
        <taxon>rosids</taxon>
        <taxon>fabids</taxon>
        <taxon>Rosales</taxon>
        <taxon>Rosaceae</taxon>
        <taxon>Amygdaloideae</taxon>
        <taxon>Amygdaleae</taxon>
        <taxon>Prunus</taxon>
    </lineage>
</organism>